<protein>
    <recommendedName>
        <fullName evidence="1">UPF0335 protein ACFSMZ_07090</fullName>
    </recommendedName>
</protein>
<dbReference type="RefSeq" id="WP_345099054.1">
    <property type="nucleotide sequence ID" value="NZ_BAABGS010000020.1"/>
</dbReference>
<dbReference type="Proteomes" id="UP001597373">
    <property type="component" value="Unassembled WGS sequence"/>
</dbReference>
<dbReference type="EMBL" id="JBHUIR010000021">
    <property type="protein sequence ID" value="MFD2259528.1"/>
    <property type="molecule type" value="Genomic_DNA"/>
</dbReference>
<evidence type="ECO:0000313" key="5">
    <source>
        <dbReference type="Proteomes" id="UP001597373"/>
    </source>
</evidence>
<dbReference type="InterPro" id="IPR046367">
    <property type="entry name" value="GapR-like_DNA-bd"/>
</dbReference>
<sequence length="86" mass="9845">MNDVVNETSQTVAAGQLRAFVERIERLEEEKKSISEDIKDVYAEMKAQGFDTKAVRTIVRLRKKDQAERQEEEAILDLYKAALGMV</sequence>
<evidence type="ECO:0000256" key="1">
    <source>
        <dbReference type="HAMAP-Rule" id="MF_00797"/>
    </source>
</evidence>
<keyword evidence="5" id="KW-1185">Reference proteome</keyword>
<evidence type="ECO:0000313" key="4">
    <source>
        <dbReference type="EMBL" id="MFD2259528.1"/>
    </source>
</evidence>
<comment type="similarity">
    <text evidence="1">Belongs to the UPF0335 family.</text>
</comment>
<feature type="domain" description="GapR-like DNA-binding" evidence="3">
    <location>
        <begin position="13"/>
        <end position="84"/>
    </location>
</feature>
<proteinExistence type="inferred from homology"/>
<keyword evidence="2" id="KW-0175">Coiled coil</keyword>
<dbReference type="NCBIfam" id="NF010247">
    <property type="entry name" value="PRK13694.1"/>
    <property type="match status" value="1"/>
</dbReference>
<name>A0ABW5DEI8_9HYPH</name>
<comment type="caution">
    <text evidence="4">The sequence shown here is derived from an EMBL/GenBank/DDBJ whole genome shotgun (WGS) entry which is preliminary data.</text>
</comment>
<organism evidence="4 5">
    <name type="scientific">Chelativorans composti</name>
    <dbReference type="NCBI Taxonomy" id="768533"/>
    <lineage>
        <taxon>Bacteria</taxon>
        <taxon>Pseudomonadati</taxon>
        <taxon>Pseudomonadota</taxon>
        <taxon>Alphaproteobacteria</taxon>
        <taxon>Hyphomicrobiales</taxon>
        <taxon>Phyllobacteriaceae</taxon>
        <taxon>Chelativorans</taxon>
    </lineage>
</organism>
<evidence type="ECO:0000256" key="2">
    <source>
        <dbReference type="SAM" id="Coils"/>
    </source>
</evidence>
<dbReference type="HAMAP" id="MF_00797">
    <property type="entry name" value="UPF0335"/>
    <property type="match status" value="1"/>
</dbReference>
<gene>
    <name evidence="4" type="ORF">ACFSMZ_07090</name>
</gene>
<accession>A0ABW5DEI8</accession>
<feature type="coiled-coil region" evidence="2">
    <location>
        <begin position="17"/>
        <end position="44"/>
    </location>
</feature>
<reference evidence="5" key="1">
    <citation type="journal article" date="2019" name="Int. J. Syst. Evol. Microbiol.">
        <title>The Global Catalogue of Microorganisms (GCM) 10K type strain sequencing project: providing services to taxonomists for standard genome sequencing and annotation.</title>
        <authorList>
            <consortium name="The Broad Institute Genomics Platform"/>
            <consortium name="The Broad Institute Genome Sequencing Center for Infectious Disease"/>
            <person name="Wu L."/>
            <person name="Ma J."/>
        </authorList>
    </citation>
    <scope>NUCLEOTIDE SEQUENCE [LARGE SCALE GENOMIC DNA]</scope>
    <source>
        <strain evidence="5">KCTC 23707</strain>
    </source>
</reference>
<dbReference type="Pfam" id="PF10073">
    <property type="entry name" value="GapR_DNA-bd"/>
    <property type="match status" value="1"/>
</dbReference>
<dbReference type="InterPro" id="IPR018753">
    <property type="entry name" value="GapR-like"/>
</dbReference>
<evidence type="ECO:0000259" key="3">
    <source>
        <dbReference type="Pfam" id="PF10073"/>
    </source>
</evidence>